<protein>
    <submittedName>
        <fullName evidence="2">Capsid protein</fullName>
    </submittedName>
</protein>
<dbReference type="EMBL" id="MT309826">
    <property type="protein sequence ID" value="QJB18569.1"/>
    <property type="molecule type" value="Genomic_DNA"/>
</dbReference>
<name>A0A858NE20_9VIRU</name>
<reference evidence="2" key="1">
    <citation type="submission" date="2020-04" db="EMBL/GenBank/DDBJ databases">
        <title>Genomes of microviruses in a sewage oxidation pond.</title>
        <authorList>
            <person name="Schreck J."/>
            <person name="Kraberger S."/>
            <person name="Scotch M."/>
            <person name="Halden R.U."/>
            <person name="Varsani A."/>
        </authorList>
    </citation>
    <scope>NUCLEOTIDE SEQUENCE</scope>
    <source>
        <strain evidence="2">6538_312</strain>
    </source>
</reference>
<proteinExistence type="predicted"/>
<feature type="region of interest" description="Disordered" evidence="1">
    <location>
        <begin position="1"/>
        <end position="74"/>
    </location>
</feature>
<accession>A0A858NE20</accession>
<evidence type="ECO:0000256" key="1">
    <source>
        <dbReference type="SAM" id="MobiDB-lite"/>
    </source>
</evidence>
<organism evidence="2">
    <name type="scientific">Genomoviridae sp</name>
    <dbReference type="NCBI Taxonomy" id="2202565"/>
    <lineage>
        <taxon>Viruses</taxon>
        <taxon>Monodnaviria</taxon>
        <taxon>Shotokuvirae</taxon>
        <taxon>Cressdnaviricota</taxon>
        <taxon>Repensiviricetes</taxon>
        <taxon>Geplafuvirales</taxon>
        <taxon>Genomoviridae</taxon>
    </lineage>
</organism>
<evidence type="ECO:0000313" key="2">
    <source>
        <dbReference type="EMBL" id="QJB18569.1"/>
    </source>
</evidence>
<sequence>MARRAYTRRRPRRGAARRSRYGRRSVAKRRSPSRYRRSSKMGRKRVLNLTSVKKRDTMAPAERTGAPGDPWIPTQSNIVPDVTTPGNVVRFHFWPATARTSVTTIATDSPSKRQQSTCFLVGIKEETHFEVQTGTPWEHRQIIFSAKGLGELDWVNDYVAFNQNFGYLRGQNEMSQTNQAVLADILFAGVQGVDFVGYMNAPVDRNRFTIHRDRTRQIRGGNDSGQLKRYSDWLPLRKNLNYDDTEQGSEIIPSRWSRLGKAGMGDVFFLDLFRSLTTADPNDLLSWRSNATLYWHER</sequence>
<feature type="compositionally biased region" description="Basic residues" evidence="1">
    <location>
        <begin position="1"/>
        <end position="46"/>
    </location>
</feature>